<feature type="transmembrane region" description="Helical" evidence="2">
    <location>
        <begin position="138"/>
        <end position="156"/>
    </location>
</feature>
<dbReference type="GO" id="GO:0043709">
    <property type="term" value="P:cell adhesion involved in single-species biofilm formation"/>
    <property type="evidence" value="ECO:0007669"/>
    <property type="project" value="TreeGrafter"/>
</dbReference>
<feature type="region of interest" description="Disordered" evidence="1">
    <location>
        <begin position="1"/>
        <end position="26"/>
    </location>
</feature>
<keyword evidence="2" id="KW-0472">Membrane</keyword>
<dbReference type="InterPro" id="IPR043128">
    <property type="entry name" value="Rev_trsase/Diguanyl_cyclase"/>
</dbReference>
<keyword evidence="2" id="KW-0812">Transmembrane</keyword>
<dbReference type="NCBIfam" id="TIGR00254">
    <property type="entry name" value="GGDEF"/>
    <property type="match status" value="1"/>
</dbReference>
<dbReference type="SMART" id="SM00267">
    <property type="entry name" value="GGDEF"/>
    <property type="match status" value="1"/>
</dbReference>
<feature type="transmembrane region" description="Helical" evidence="2">
    <location>
        <begin position="162"/>
        <end position="183"/>
    </location>
</feature>
<feature type="transmembrane region" description="Helical" evidence="2">
    <location>
        <begin position="92"/>
        <end position="110"/>
    </location>
</feature>
<proteinExistence type="predicted"/>
<dbReference type="InterPro" id="IPR029787">
    <property type="entry name" value="Nucleotide_cyclase"/>
</dbReference>
<dbReference type="SUPFAM" id="SSF55073">
    <property type="entry name" value="Nucleotide cyclase"/>
    <property type="match status" value="1"/>
</dbReference>
<dbReference type="PROSITE" id="PS50887">
    <property type="entry name" value="GGDEF"/>
    <property type="match status" value="1"/>
</dbReference>
<dbReference type="PANTHER" id="PTHR45138:SF9">
    <property type="entry name" value="DIGUANYLATE CYCLASE DGCM-RELATED"/>
    <property type="match status" value="1"/>
</dbReference>
<dbReference type="InterPro" id="IPR000160">
    <property type="entry name" value="GGDEF_dom"/>
</dbReference>
<keyword evidence="2" id="KW-1133">Transmembrane helix</keyword>
<dbReference type="EMBL" id="FNCF01000001">
    <property type="protein sequence ID" value="SDF70841.1"/>
    <property type="molecule type" value="Genomic_DNA"/>
</dbReference>
<evidence type="ECO:0000256" key="1">
    <source>
        <dbReference type="SAM" id="MobiDB-lite"/>
    </source>
</evidence>
<accession>A0A1G7NA99</accession>
<dbReference type="GO" id="GO:0052621">
    <property type="term" value="F:diguanylate cyclase activity"/>
    <property type="evidence" value="ECO:0007669"/>
    <property type="project" value="TreeGrafter"/>
</dbReference>
<dbReference type="AlphaFoldDB" id="A0A1G7NA99"/>
<protein>
    <submittedName>
        <fullName evidence="4">Diguanylate cyclase (GGDEF) domain-containing protein</fullName>
    </submittedName>
</protein>
<feature type="domain" description="GGDEF" evidence="3">
    <location>
        <begin position="226"/>
        <end position="361"/>
    </location>
</feature>
<dbReference type="Gene3D" id="3.30.70.270">
    <property type="match status" value="1"/>
</dbReference>
<dbReference type="RefSeq" id="WP_165640130.1">
    <property type="nucleotide sequence ID" value="NZ_FNCF01000001.1"/>
</dbReference>
<reference evidence="5" key="1">
    <citation type="submission" date="2016-10" db="EMBL/GenBank/DDBJ databases">
        <authorList>
            <person name="Varghese N."/>
            <person name="Submissions S."/>
        </authorList>
    </citation>
    <scope>NUCLEOTIDE SEQUENCE [LARGE SCALE GENOMIC DNA]</scope>
    <source>
        <strain evidence="5">DSM 44526</strain>
    </source>
</reference>
<name>A0A1G7NA99_9ACTN</name>
<feature type="transmembrane region" description="Helical" evidence="2">
    <location>
        <begin position="63"/>
        <end position="80"/>
    </location>
</feature>
<gene>
    <name evidence="4" type="ORF">SAMN05660324_0953</name>
</gene>
<organism evidence="4 5">
    <name type="scientific">Klenkia brasiliensis</name>
    <dbReference type="NCBI Taxonomy" id="333142"/>
    <lineage>
        <taxon>Bacteria</taxon>
        <taxon>Bacillati</taxon>
        <taxon>Actinomycetota</taxon>
        <taxon>Actinomycetes</taxon>
        <taxon>Geodermatophilales</taxon>
        <taxon>Geodermatophilaceae</taxon>
        <taxon>Klenkia</taxon>
    </lineage>
</organism>
<dbReference type="Proteomes" id="UP000198863">
    <property type="component" value="Unassembled WGS sequence"/>
</dbReference>
<dbReference type="GO" id="GO:0005886">
    <property type="term" value="C:plasma membrane"/>
    <property type="evidence" value="ECO:0007669"/>
    <property type="project" value="TreeGrafter"/>
</dbReference>
<dbReference type="Pfam" id="PF00990">
    <property type="entry name" value="GGDEF"/>
    <property type="match status" value="1"/>
</dbReference>
<evidence type="ECO:0000313" key="4">
    <source>
        <dbReference type="EMBL" id="SDF70841.1"/>
    </source>
</evidence>
<sequence>MSALPAPVDDRGPGSTGPGRAVRWAGTRDPRSAARLAVAVMVPAALVQAGYALLADQSTVADVGSWTVVAVLLAASAVLVRTDPHRWDDRGLLALVPLLGAVVLGALNWLTSDTSAAAQVFAVLPTLWAASQLRPPAAWAVAALSGVSNAVLVLHLEPLDRAVPDAVFVAATLVLATALLAHAGNRQERLVARLREQAEVDPLTGLAARHVLDAAVARDLTGSPGRGTALVLVDVDRFKAINDRHGHPVGDDALRHLGRVLRDAVRDGDAVVGRLGGDELAVLLTGCPAGVAERRATDLVTAVRAHPLTLEDGSDLPLSISVGVAQVPAHAQDARTLYAAADRALYVAKRRGRDQACSAGAGPGAP</sequence>
<dbReference type="GO" id="GO:1902201">
    <property type="term" value="P:negative regulation of bacterial-type flagellum-dependent cell motility"/>
    <property type="evidence" value="ECO:0007669"/>
    <property type="project" value="TreeGrafter"/>
</dbReference>
<dbReference type="InterPro" id="IPR050469">
    <property type="entry name" value="Diguanylate_Cyclase"/>
</dbReference>
<evidence type="ECO:0000313" key="5">
    <source>
        <dbReference type="Proteomes" id="UP000198863"/>
    </source>
</evidence>
<evidence type="ECO:0000259" key="3">
    <source>
        <dbReference type="PROSITE" id="PS50887"/>
    </source>
</evidence>
<feature type="transmembrane region" description="Helical" evidence="2">
    <location>
        <begin position="33"/>
        <end position="51"/>
    </location>
</feature>
<keyword evidence="5" id="KW-1185">Reference proteome</keyword>
<dbReference type="PANTHER" id="PTHR45138">
    <property type="entry name" value="REGULATORY COMPONENTS OF SENSORY TRANSDUCTION SYSTEM"/>
    <property type="match status" value="1"/>
</dbReference>
<evidence type="ECO:0000256" key="2">
    <source>
        <dbReference type="SAM" id="Phobius"/>
    </source>
</evidence>
<dbReference type="CDD" id="cd01949">
    <property type="entry name" value="GGDEF"/>
    <property type="match status" value="1"/>
</dbReference>